<keyword evidence="2" id="KW-1185">Reference proteome</keyword>
<dbReference type="OrthoDB" id="4738526at2"/>
<sequence>MPYKAIRFLIIAPPQRRRAGITLSGQAVKFEDQVLAGDAARHPTVDAFAGVFVDDRDDL</sequence>
<gene>
    <name evidence="1" type="ORF">AWC17_00730</name>
</gene>
<dbReference type="EMBL" id="LQPH01000035">
    <property type="protein sequence ID" value="ORW32161.1"/>
    <property type="molecule type" value="Genomic_DNA"/>
</dbReference>
<accession>A0A0F5N759</accession>
<evidence type="ECO:0000313" key="2">
    <source>
        <dbReference type="Proteomes" id="UP000193781"/>
    </source>
</evidence>
<dbReference type="Proteomes" id="UP000193781">
    <property type="component" value="Unassembled WGS sequence"/>
</dbReference>
<dbReference type="AlphaFoldDB" id="A0A0F5N759"/>
<comment type="caution">
    <text evidence="1">The sequence shown here is derived from an EMBL/GenBank/DDBJ whole genome shotgun (WGS) entry which is preliminary data.</text>
</comment>
<proteinExistence type="predicted"/>
<reference evidence="1 2" key="1">
    <citation type="submission" date="2016-01" db="EMBL/GenBank/DDBJ databases">
        <title>The new phylogeny of the genus Mycobacterium.</title>
        <authorList>
            <person name="Tarcisio F."/>
            <person name="Conor M."/>
            <person name="Antonella G."/>
            <person name="Elisabetta G."/>
            <person name="Giulia F.S."/>
            <person name="Sara T."/>
            <person name="Anna F."/>
            <person name="Clotilde B."/>
            <person name="Roberto B."/>
            <person name="Veronica D.S."/>
            <person name="Fabio R."/>
            <person name="Monica P."/>
            <person name="Olivier J."/>
            <person name="Enrico T."/>
            <person name="Nicola S."/>
        </authorList>
    </citation>
    <scope>NUCLEOTIDE SEQUENCE [LARGE SCALE GENOMIC DNA]</scope>
    <source>
        <strain evidence="1 2">DSM 44803</strain>
    </source>
</reference>
<name>A0A0F5N759_9MYCO</name>
<organism evidence="1 2">
    <name type="scientific">Mycobacterium nebraskense</name>
    <dbReference type="NCBI Taxonomy" id="244292"/>
    <lineage>
        <taxon>Bacteria</taxon>
        <taxon>Bacillati</taxon>
        <taxon>Actinomycetota</taxon>
        <taxon>Actinomycetes</taxon>
        <taxon>Mycobacteriales</taxon>
        <taxon>Mycobacteriaceae</taxon>
        <taxon>Mycobacterium</taxon>
    </lineage>
</organism>
<protein>
    <submittedName>
        <fullName evidence="1">Uncharacterized protein</fullName>
    </submittedName>
</protein>
<evidence type="ECO:0000313" key="1">
    <source>
        <dbReference type="EMBL" id="ORW32161.1"/>
    </source>
</evidence>